<keyword evidence="8" id="KW-1185">Reference proteome</keyword>
<dbReference type="PANTHER" id="PTHR19211">
    <property type="entry name" value="ATP-BINDING TRANSPORT PROTEIN-RELATED"/>
    <property type="match status" value="1"/>
</dbReference>
<evidence type="ECO:0000256" key="4">
    <source>
        <dbReference type="ARBA" id="ARBA00022840"/>
    </source>
</evidence>
<evidence type="ECO:0000313" key="7">
    <source>
        <dbReference type="EMBL" id="TFF19167.1"/>
    </source>
</evidence>
<feature type="coiled-coil region" evidence="5">
    <location>
        <begin position="559"/>
        <end position="586"/>
    </location>
</feature>
<name>A0A4Y8RDT7_9HYPH</name>
<dbReference type="PANTHER" id="PTHR19211:SF14">
    <property type="entry name" value="ATP-BINDING CASSETTE SUB-FAMILY F MEMBER 1"/>
    <property type="match status" value="1"/>
</dbReference>
<dbReference type="Pfam" id="PF00005">
    <property type="entry name" value="ABC_tran"/>
    <property type="match status" value="2"/>
</dbReference>
<dbReference type="Pfam" id="PF12848">
    <property type="entry name" value="ABC_tran_Xtn"/>
    <property type="match status" value="1"/>
</dbReference>
<dbReference type="InterPro" id="IPR003593">
    <property type="entry name" value="AAA+_ATPase"/>
</dbReference>
<evidence type="ECO:0000256" key="5">
    <source>
        <dbReference type="SAM" id="Coils"/>
    </source>
</evidence>
<evidence type="ECO:0000256" key="1">
    <source>
        <dbReference type="ARBA" id="ARBA00005417"/>
    </source>
</evidence>
<evidence type="ECO:0000256" key="2">
    <source>
        <dbReference type="ARBA" id="ARBA00022737"/>
    </source>
</evidence>
<dbReference type="GO" id="GO:0016887">
    <property type="term" value="F:ATP hydrolysis activity"/>
    <property type="evidence" value="ECO:0007669"/>
    <property type="project" value="InterPro"/>
</dbReference>
<comment type="caution">
    <text evidence="7">The sequence shown here is derived from an EMBL/GenBank/DDBJ whole genome shotgun (WGS) entry which is preliminary data.</text>
</comment>
<dbReference type="SUPFAM" id="SSF52540">
    <property type="entry name" value="P-loop containing nucleoside triphosphate hydrolases"/>
    <property type="match status" value="2"/>
</dbReference>
<dbReference type="RefSeq" id="WP_134763764.1">
    <property type="nucleotide sequence ID" value="NZ_SOZD01000007.1"/>
</dbReference>
<reference evidence="7 8" key="1">
    <citation type="submission" date="2019-03" db="EMBL/GenBank/DDBJ databases">
        <title>Jiella endophytica sp. nov., a novel endophytic bacterium isolated from root of Ficus microcarpa Linn. f.</title>
        <authorList>
            <person name="Tuo L."/>
        </authorList>
    </citation>
    <scope>NUCLEOTIDE SEQUENCE [LARGE SCALE GENOMIC DNA]</scope>
    <source>
        <strain evidence="7 8">CBS5Q-3</strain>
    </source>
</reference>
<dbReference type="OrthoDB" id="9808609at2"/>
<dbReference type="InterPro" id="IPR032524">
    <property type="entry name" value="ABC_tran_C"/>
</dbReference>
<keyword evidence="2" id="KW-0677">Repeat</keyword>
<keyword evidence="5" id="KW-0175">Coiled coil</keyword>
<dbReference type="CDD" id="cd03221">
    <property type="entry name" value="ABCF_EF-3"/>
    <property type="match status" value="2"/>
</dbReference>
<dbReference type="EMBL" id="SOZD01000007">
    <property type="protein sequence ID" value="TFF19167.1"/>
    <property type="molecule type" value="Genomic_DNA"/>
</dbReference>
<dbReference type="InterPro" id="IPR032781">
    <property type="entry name" value="ABC_tran_Xtn"/>
</dbReference>
<dbReference type="FunFam" id="3.40.50.300:FF:000011">
    <property type="entry name" value="Putative ABC transporter ATP-binding component"/>
    <property type="match status" value="1"/>
</dbReference>
<keyword evidence="3" id="KW-0547">Nucleotide-binding</keyword>
<proteinExistence type="inferred from homology"/>
<dbReference type="Proteomes" id="UP000298179">
    <property type="component" value="Unassembled WGS sequence"/>
</dbReference>
<feature type="domain" description="ABC transporter" evidence="6">
    <location>
        <begin position="2"/>
        <end position="243"/>
    </location>
</feature>
<evidence type="ECO:0000313" key="8">
    <source>
        <dbReference type="Proteomes" id="UP000298179"/>
    </source>
</evidence>
<dbReference type="GO" id="GO:0005524">
    <property type="term" value="F:ATP binding"/>
    <property type="evidence" value="ECO:0007669"/>
    <property type="project" value="UniProtKB-KW"/>
</dbReference>
<dbReference type="PROSITE" id="PS50893">
    <property type="entry name" value="ABC_TRANSPORTER_2"/>
    <property type="match status" value="2"/>
</dbReference>
<dbReference type="Gene3D" id="3.40.50.300">
    <property type="entry name" value="P-loop containing nucleotide triphosphate hydrolases"/>
    <property type="match status" value="2"/>
</dbReference>
<dbReference type="InterPro" id="IPR027417">
    <property type="entry name" value="P-loop_NTPase"/>
</dbReference>
<sequence length="635" mass="69520">MLQITDLTARVAGRLLIDHASLTLPAGTKAGLVGRNGAGKSTLFRVITGDLAPETGSVSFPKNTRLGQVAQEAPGTEESLIEIVLKADTERLALLEEAETASDPTRIADIHMRLADIESHSAEARASSILSGLGFDMAAQARPASSFSGGWRMRVALAAVLFSRPDLLLLDEPTNYLDLEGTLWLENFVQRYPYTVLVISHDRDVLNNAVSSIVHLDQKKLNFYRGDYDQFARQRAEKLELLQKSIAKQDAQRKHMEAFVERFRAKASKARQAQSRLKALEKMGPLQSIVEESVTPFSFPAPEKQPASPIIRMEKVSVGYQPGRPILKNLDLRIDTDDRIALLGQNGNGKSTFAKLLAERLGAETGAITRAPGLKIAFFAQHQIDDLRPAESAVQHVRRQMPDAPEAKVRARVAQMGLPTVKMDTAAEKLSGGEKARLLMGLATLDAPNLLILDEPTNHLDIEARESLVHALNDFPGAVILISHDRHMVEATMDRLWIVGEGTVSRYDGDLEDYKKLILSGARSGGGAAGGAGTEPVEAEPQVSKVDQRRQAAERREALKPLKKKISQLEIQISRLQKTLAEFDQKLADPALYTKEPAKASALAKQRADAAKTLESCEEDWLALTEEHDSAMAAE</sequence>
<dbReference type="InterPro" id="IPR003439">
    <property type="entry name" value="ABC_transporter-like_ATP-bd"/>
</dbReference>
<dbReference type="Pfam" id="PF16326">
    <property type="entry name" value="ABC_tran_CTD"/>
    <property type="match status" value="1"/>
</dbReference>
<evidence type="ECO:0000256" key="3">
    <source>
        <dbReference type="ARBA" id="ARBA00022741"/>
    </source>
</evidence>
<dbReference type="SMART" id="SM00382">
    <property type="entry name" value="AAA"/>
    <property type="match status" value="2"/>
</dbReference>
<protein>
    <submittedName>
        <fullName evidence="7">ABC transporter ATP-binding protein</fullName>
    </submittedName>
</protein>
<comment type="similarity">
    <text evidence="1">Belongs to the ABC transporter superfamily.</text>
</comment>
<feature type="domain" description="ABC transporter" evidence="6">
    <location>
        <begin position="311"/>
        <end position="526"/>
    </location>
</feature>
<dbReference type="Gene3D" id="1.10.287.380">
    <property type="entry name" value="Valyl-tRNA synthetase, C-terminal domain"/>
    <property type="match status" value="1"/>
</dbReference>
<keyword evidence="4 7" id="KW-0067">ATP-binding</keyword>
<organism evidence="7 8">
    <name type="scientific">Jiella endophytica</name>
    <dbReference type="NCBI Taxonomy" id="2558362"/>
    <lineage>
        <taxon>Bacteria</taxon>
        <taxon>Pseudomonadati</taxon>
        <taxon>Pseudomonadota</taxon>
        <taxon>Alphaproteobacteria</taxon>
        <taxon>Hyphomicrobiales</taxon>
        <taxon>Aurantimonadaceae</taxon>
        <taxon>Jiella</taxon>
    </lineage>
</organism>
<evidence type="ECO:0000259" key="6">
    <source>
        <dbReference type="PROSITE" id="PS50893"/>
    </source>
</evidence>
<dbReference type="PROSITE" id="PS00211">
    <property type="entry name" value="ABC_TRANSPORTER_1"/>
    <property type="match status" value="2"/>
</dbReference>
<gene>
    <name evidence="7" type="ORF">E3C22_20590</name>
</gene>
<dbReference type="InterPro" id="IPR050611">
    <property type="entry name" value="ABCF"/>
</dbReference>
<accession>A0A4Y8RDT7</accession>
<dbReference type="AlphaFoldDB" id="A0A4Y8RDT7"/>
<dbReference type="InterPro" id="IPR017871">
    <property type="entry name" value="ABC_transporter-like_CS"/>
</dbReference>
<dbReference type="GO" id="GO:0003677">
    <property type="term" value="F:DNA binding"/>
    <property type="evidence" value="ECO:0007669"/>
    <property type="project" value="InterPro"/>
</dbReference>
<dbReference type="InterPro" id="IPR037118">
    <property type="entry name" value="Val-tRNA_synth_C_sf"/>
</dbReference>